<dbReference type="GO" id="GO:0035312">
    <property type="term" value="F:5'-3' DNA exonuclease activity"/>
    <property type="evidence" value="ECO:0007669"/>
    <property type="project" value="TreeGrafter"/>
</dbReference>
<dbReference type="Gene3D" id="3.20.20.140">
    <property type="entry name" value="Metal-dependent hydrolases"/>
    <property type="match status" value="1"/>
</dbReference>
<dbReference type="SUPFAM" id="SSF89550">
    <property type="entry name" value="PHP domain-like"/>
    <property type="match status" value="1"/>
</dbReference>
<proteinExistence type="predicted"/>
<dbReference type="InterPro" id="IPR004013">
    <property type="entry name" value="PHP_dom"/>
</dbReference>
<evidence type="ECO:0000313" key="4">
    <source>
        <dbReference type="Proteomes" id="UP000562984"/>
    </source>
</evidence>
<feature type="region of interest" description="Disordered" evidence="1">
    <location>
        <begin position="1"/>
        <end position="35"/>
    </location>
</feature>
<dbReference type="InterPro" id="IPR052018">
    <property type="entry name" value="PHP_domain"/>
</dbReference>
<dbReference type="PANTHER" id="PTHR42924">
    <property type="entry name" value="EXONUCLEASE"/>
    <property type="match status" value="1"/>
</dbReference>
<protein>
    <submittedName>
        <fullName evidence="3">PHP domain-containing protein</fullName>
    </submittedName>
</protein>
<accession>A0A849A5A0</accession>
<dbReference type="Proteomes" id="UP000562984">
    <property type="component" value="Unassembled WGS sequence"/>
</dbReference>
<dbReference type="GO" id="GO:0004534">
    <property type="term" value="F:5'-3' RNA exonuclease activity"/>
    <property type="evidence" value="ECO:0007669"/>
    <property type="project" value="TreeGrafter"/>
</dbReference>
<organism evidence="3 4">
    <name type="scientific">Nakamurella aerolata</name>
    <dbReference type="NCBI Taxonomy" id="1656892"/>
    <lineage>
        <taxon>Bacteria</taxon>
        <taxon>Bacillati</taxon>
        <taxon>Actinomycetota</taxon>
        <taxon>Actinomycetes</taxon>
        <taxon>Nakamurellales</taxon>
        <taxon>Nakamurellaceae</taxon>
        <taxon>Nakamurella</taxon>
    </lineage>
</organism>
<reference evidence="3 4" key="1">
    <citation type="submission" date="2020-05" db="EMBL/GenBank/DDBJ databases">
        <title>Nakamurella sp. DB0629 isolated from air conditioner.</title>
        <authorList>
            <person name="Kim D.H."/>
            <person name="Kim D.-U."/>
        </authorList>
    </citation>
    <scope>NUCLEOTIDE SEQUENCE [LARGE SCALE GENOMIC DNA]</scope>
    <source>
        <strain evidence="3 4">DB0629</strain>
    </source>
</reference>
<name>A0A849A5A0_9ACTN</name>
<dbReference type="RefSeq" id="WP_171197875.1">
    <property type="nucleotide sequence ID" value="NZ_JABEND010000001.1"/>
</dbReference>
<comment type="caution">
    <text evidence="3">The sequence shown here is derived from an EMBL/GenBank/DDBJ whole genome shotgun (WGS) entry which is preliminary data.</text>
</comment>
<dbReference type="PANTHER" id="PTHR42924:SF3">
    <property type="entry name" value="POLYMERASE_HISTIDINOL PHOSPHATASE N-TERMINAL DOMAIN-CONTAINING PROTEIN"/>
    <property type="match status" value="1"/>
</dbReference>
<dbReference type="SMART" id="SM00481">
    <property type="entry name" value="POLIIIAc"/>
    <property type="match status" value="1"/>
</dbReference>
<keyword evidence="4" id="KW-1185">Reference proteome</keyword>
<evidence type="ECO:0000256" key="1">
    <source>
        <dbReference type="SAM" id="MobiDB-lite"/>
    </source>
</evidence>
<dbReference type="Gene3D" id="1.10.150.650">
    <property type="match status" value="1"/>
</dbReference>
<gene>
    <name evidence="3" type="ORF">HKD39_00350</name>
</gene>
<dbReference type="InterPro" id="IPR003141">
    <property type="entry name" value="Pol/His_phosphatase_N"/>
</dbReference>
<evidence type="ECO:0000259" key="2">
    <source>
        <dbReference type="SMART" id="SM00481"/>
    </source>
</evidence>
<dbReference type="AlphaFoldDB" id="A0A849A5A0"/>
<evidence type="ECO:0000313" key="3">
    <source>
        <dbReference type="EMBL" id="NNG34191.1"/>
    </source>
</evidence>
<dbReference type="Pfam" id="PF02811">
    <property type="entry name" value="PHP"/>
    <property type="match status" value="1"/>
</dbReference>
<sequence>MSAAPAPDGSSRPGTAPGSLIDLHTHSSASDGTDSPAELVAKAAAAGIGTLAVTDHDTTVSWAAAAAALPDGMTLIPGTEFSTVVAAPERLVSVHLLGYLFDPLDPTIVAEHQRLVAERLNRGLAMVDRMVADKVPISRQQVLDIAAGAPVGRPHLGMALVQAGLVGSVTEAFTSYLAFRGPYYVAKADTDLPAAVEMIAAAGGVPVLAHPRGRGEVRVLSSDYIGSLVDRGLAGLEIDHPDHDAAARAELAEIADRFALIGTGSSDYHGHNKTLRLAQEHTAPEALAQLVSRGSGSLPVVGASVGSS</sequence>
<dbReference type="CDD" id="cd07438">
    <property type="entry name" value="PHP_HisPPase_AMP"/>
    <property type="match status" value="1"/>
</dbReference>
<feature type="domain" description="Polymerase/histidinol phosphatase N-terminal" evidence="2">
    <location>
        <begin position="21"/>
        <end position="85"/>
    </location>
</feature>
<dbReference type="EMBL" id="JABEND010000001">
    <property type="protein sequence ID" value="NNG34191.1"/>
    <property type="molecule type" value="Genomic_DNA"/>
</dbReference>
<dbReference type="InterPro" id="IPR016195">
    <property type="entry name" value="Pol/histidinol_Pase-like"/>
</dbReference>